<dbReference type="GO" id="GO:0005737">
    <property type="term" value="C:cytoplasm"/>
    <property type="evidence" value="ECO:0007669"/>
    <property type="project" value="TreeGrafter"/>
</dbReference>
<organism evidence="5">
    <name type="scientific">Dissoconium aciculare CBS 342.82</name>
    <dbReference type="NCBI Taxonomy" id="1314786"/>
    <lineage>
        <taxon>Eukaryota</taxon>
        <taxon>Fungi</taxon>
        <taxon>Dikarya</taxon>
        <taxon>Ascomycota</taxon>
        <taxon>Pezizomycotina</taxon>
        <taxon>Dothideomycetes</taxon>
        <taxon>Dothideomycetidae</taxon>
        <taxon>Mycosphaerellales</taxon>
        <taxon>Dissoconiaceae</taxon>
        <taxon>Dissoconium</taxon>
    </lineage>
</organism>
<evidence type="ECO:0000313" key="5">
    <source>
        <dbReference type="RefSeq" id="XP_033459778.1"/>
    </source>
</evidence>
<dbReference type="Gene3D" id="3.40.50.1820">
    <property type="entry name" value="alpha/beta hydrolase"/>
    <property type="match status" value="1"/>
</dbReference>
<dbReference type="OrthoDB" id="437457at2759"/>
<gene>
    <name evidence="5" type="ORF">K489DRAFT_380117</name>
</gene>
<dbReference type="Proteomes" id="UP000504637">
    <property type="component" value="Unplaced"/>
</dbReference>
<evidence type="ECO:0000313" key="4">
    <source>
        <dbReference type="Proteomes" id="UP000504637"/>
    </source>
</evidence>
<keyword evidence="4" id="KW-1185">Reference proteome</keyword>
<feature type="region of interest" description="Disordered" evidence="2">
    <location>
        <begin position="1"/>
        <end position="23"/>
    </location>
</feature>
<evidence type="ECO:0000256" key="2">
    <source>
        <dbReference type="SAM" id="MobiDB-lite"/>
    </source>
</evidence>
<dbReference type="SUPFAM" id="SSF53474">
    <property type="entry name" value="alpha/beta-Hydrolases"/>
    <property type="match status" value="1"/>
</dbReference>
<reference evidence="5" key="1">
    <citation type="submission" date="2020-01" db="EMBL/GenBank/DDBJ databases">
        <authorList>
            <consortium name="DOE Joint Genome Institute"/>
            <person name="Haridas S."/>
            <person name="Albert R."/>
            <person name="Binder M."/>
            <person name="Bloem J."/>
            <person name="Labutti K."/>
            <person name="Salamov A."/>
            <person name="Andreopoulos B."/>
            <person name="Baker S.E."/>
            <person name="Barry K."/>
            <person name="Bills G."/>
            <person name="Bluhm B.H."/>
            <person name="Cannon C."/>
            <person name="Castanera R."/>
            <person name="Culley D.E."/>
            <person name="Daum C."/>
            <person name="Ezra D."/>
            <person name="Gonzalez J.B."/>
            <person name="Henrissat B."/>
            <person name="Kuo A."/>
            <person name="Liang C."/>
            <person name="Lipzen A."/>
            <person name="Lutzoni F."/>
            <person name="Magnuson J."/>
            <person name="Mondo S."/>
            <person name="Nolan M."/>
            <person name="Ohm R."/>
            <person name="Pangilinan J."/>
            <person name="Park H.-J."/>
            <person name="Ramirez L."/>
            <person name="Alfaro M."/>
            <person name="Sun H."/>
            <person name="Tritt A."/>
            <person name="Yoshinaga Y."/>
            <person name="Zwiers L.-H."/>
            <person name="Turgeon B.G."/>
            <person name="Goodwin S.B."/>
            <person name="Spatafora J.W."/>
            <person name="Crous P.W."/>
            <person name="Grigoriev I.V."/>
        </authorList>
    </citation>
    <scope>NUCLEOTIDE SEQUENCE</scope>
    <source>
        <strain evidence="5">CBS 342.82</strain>
    </source>
</reference>
<reference evidence="5" key="2">
    <citation type="submission" date="2020-04" db="EMBL/GenBank/DDBJ databases">
        <authorList>
            <consortium name="NCBI Genome Project"/>
        </authorList>
    </citation>
    <scope>NUCLEOTIDE SEQUENCE</scope>
    <source>
        <strain evidence="5">CBS 342.82</strain>
    </source>
</reference>
<dbReference type="InterPro" id="IPR050565">
    <property type="entry name" value="LYPA1-2/EST-like"/>
</dbReference>
<dbReference type="PANTHER" id="PTHR10655:SF67">
    <property type="entry name" value="PHOSPHOLIPASE_CARBOXYLESTERASE SUPERFAMILY (AFU_ORTHOLOGUE AFUA_5G09340)"/>
    <property type="match status" value="1"/>
</dbReference>
<dbReference type="PANTHER" id="PTHR10655">
    <property type="entry name" value="LYSOPHOSPHOLIPASE-RELATED"/>
    <property type="match status" value="1"/>
</dbReference>
<dbReference type="Pfam" id="PF02230">
    <property type="entry name" value="Abhydrolase_2"/>
    <property type="match status" value="1"/>
</dbReference>
<dbReference type="GO" id="GO:0052689">
    <property type="term" value="F:carboxylic ester hydrolase activity"/>
    <property type="evidence" value="ECO:0007669"/>
    <property type="project" value="TreeGrafter"/>
</dbReference>
<accession>A0A6J3M7B2</accession>
<dbReference type="AlphaFoldDB" id="A0A6J3M7B2"/>
<evidence type="ECO:0000256" key="1">
    <source>
        <dbReference type="ARBA" id="ARBA00006499"/>
    </source>
</evidence>
<evidence type="ECO:0000259" key="3">
    <source>
        <dbReference type="Pfam" id="PF02230"/>
    </source>
</evidence>
<dbReference type="InterPro" id="IPR029058">
    <property type="entry name" value="AB_hydrolase_fold"/>
</dbReference>
<protein>
    <submittedName>
        <fullName evidence="5">Alpha/beta-hydrolase</fullName>
    </submittedName>
</protein>
<proteinExistence type="inferred from homology"/>
<dbReference type="GeneID" id="54362614"/>
<dbReference type="InterPro" id="IPR003140">
    <property type="entry name" value="PLipase/COase/thioEstase"/>
</dbReference>
<comment type="similarity">
    <text evidence="1">Belongs to the AB hydrolase superfamily. AB hydrolase 2 family.</text>
</comment>
<dbReference type="RefSeq" id="XP_033459778.1">
    <property type="nucleotide sequence ID" value="XM_033604814.1"/>
</dbReference>
<name>A0A6J3M7B2_9PEZI</name>
<reference evidence="5" key="3">
    <citation type="submission" date="2025-08" db="UniProtKB">
        <authorList>
            <consortium name="RefSeq"/>
        </authorList>
    </citation>
    <scope>IDENTIFICATION</scope>
    <source>
        <strain evidence="5">CBS 342.82</strain>
    </source>
</reference>
<feature type="domain" description="Phospholipase/carboxylesterase/thioesterase" evidence="3">
    <location>
        <begin position="23"/>
        <end position="230"/>
    </location>
</feature>
<dbReference type="GO" id="GO:0008474">
    <property type="term" value="F:palmitoyl-(protein) hydrolase activity"/>
    <property type="evidence" value="ECO:0007669"/>
    <property type="project" value="TreeGrafter"/>
</dbReference>
<sequence length="251" mass="26841">MGRLPTASDLPGTLQADIVPPPKNDQPTNVLVLLHGLGDTKLSFTRLGQQLNLPETACISVQGPKNVLDLGGFHWGDDILFDSNTGGLDSDAGFRETLALLTQLVDEVLVAKCGYKYREIVLLGFGQGGMAALRLAVALHSSASAQQSPSISKEFGGVISIGAALPSDAPASLDPLCKTPILVCAGSDQSSVTPSSEDKLKRNFEFVEVRRYRKPGDSMPSNRDEMMPIMQFFSRRLRSVKGVPEGSIEVS</sequence>